<keyword evidence="5" id="KW-1185">Reference proteome</keyword>
<evidence type="ECO:0000313" key="4">
    <source>
        <dbReference type="EMBL" id="KAF2481496.1"/>
    </source>
</evidence>
<dbReference type="GO" id="GO:0005198">
    <property type="term" value="F:structural molecule activity"/>
    <property type="evidence" value="ECO:0007669"/>
    <property type="project" value="TreeGrafter"/>
</dbReference>
<feature type="domain" description="PCI" evidence="3">
    <location>
        <begin position="170"/>
        <end position="342"/>
    </location>
</feature>
<sequence>MDNEKISNFLASQRDSAPDNLQHYFLTFEDYWERKLWHELTDILVQFYNESQSAGQRIAIYENFVRTFADKINQLKLVTIGLRTAGEYKDDSERLQFLTTLAKRVDKPGSQDAYVYALTSEASVRLSLSDSTAARTDLNKCETILDTFDSVETVVHASFYRVSADYYQSQHEFANYYRTTLLYLACVDVEDVGQSEKQRIAYDLSIAALVSDSIYNFGELLLHPILDSLKGGEHDWLRELLFAFNRGDLGAYNILQSHSQANTLLQSHQQFLYQKISLSALTQLVFSRAPQDRSMTFTTISEETKVAIDEIEHLIMKALSLGLLRGSIDQVAEVARISWVQPKVLDRTGIEDMNTRLTEWSGGVERLGNYVEGVGRDVWAA</sequence>
<accession>A0A6A6PNW9</accession>
<organism evidence="4 5">
    <name type="scientific">Neohortaea acidophila</name>
    <dbReference type="NCBI Taxonomy" id="245834"/>
    <lineage>
        <taxon>Eukaryota</taxon>
        <taxon>Fungi</taxon>
        <taxon>Dikarya</taxon>
        <taxon>Ascomycota</taxon>
        <taxon>Pezizomycotina</taxon>
        <taxon>Dothideomycetes</taxon>
        <taxon>Dothideomycetidae</taxon>
        <taxon>Mycosphaerellales</taxon>
        <taxon>Teratosphaeriaceae</taxon>
        <taxon>Neohortaea</taxon>
    </lineage>
</organism>
<dbReference type="InterPro" id="IPR040798">
    <property type="entry name" value="Rpn9_C"/>
</dbReference>
<reference evidence="4" key="1">
    <citation type="journal article" date="2020" name="Stud. Mycol.">
        <title>101 Dothideomycetes genomes: a test case for predicting lifestyles and emergence of pathogens.</title>
        <authorList>
            <person name="Haridas S."/>
            <person name="Albert R."/>
            <person name="Binder M."/>
            <person name="Bloem J."/>
            <person name="Labutti K."/>
            <person name="Salamov A."/>
            <person name="Andreopoulos B."/>
            <person name="Baker S."/>
            <person name="Barry K."/>
            <person name="Bills G."/>
            <person name="Bluhm B."/>
            <person name="Cannon C."/>
            <person name="Castanera R."/>
            <person name="Culley D."/>
            <person name="Daum C."/>
            <person name="Ezra D."/>
            <person name="Gonzalez J."/>
            <person name="Henrissat B."/>
            <person name="Kuo A."/>
            <person name="Liang C."/>
            <person name="Lipzen A."/>
            <person name="Lutzoni F."/>
            <person name="Magnuson J."/>
            <person name="Mondo S."/>
            <person name="Nolan M."/>
            <person name="Ohm R."/>
            <person name="Pangilinan J."/>
            <person name="Park H.-J."/>
            <person name="Ramirez L."/>
            <person name="Alfaro M."/>
            <person name="Sun H."/>
            <person name="Tritt A."/>
            <person name="Yoshinaga Y."/>
            <person name="Zwiers L.-H."/>
            <person name="Turgeon B."/>
            <person name="Goodwin S."/>
            <person name="Spatafora J."/>
            <person name="Crous P."/>
            <person name="Grigoriev I."/>
        </authorList>
    </citation>
    <scope>NUCLEOTIDE SEQUENCE</scope>
    <source>
        <strain evidence="4">CBS 113389</strain>
    </source>
</reference>
<dbReference type="EMBL" id="MU001638">
    <property type="protein sequence ID" value="KAF2481496.1"/>
    <property type="molecule type" value="Genomic_DNA"/>
</dbReference>
<dbReference type="PANTHER" id="PTHR10539:SF0">
    <property type="entry name" value="26S PROTEASOME NON-ATPASE REGULATORY SUBUNIT 13"/>
    <property type="match status" value="1"/>
</dbReference>
<keyword evidence="2" id="KW-0647">Proteasome</keyword>
<dbReference type="InterPro" id="IPR000717">
    <property type="entry name" value="PCI_dom"/>
</dbReference>
<dbReference type="AlphaFoldDB" id="A0A6A6PNW9"/>
<name>A0A6A6PNW9_9PEZI</name>
<dbReference type="GO" id="GO:0006511">
    <property type="term" value="P:ubiquitin-dependent protein catabolic process"/>
    <property type="evidence" value="ECO:0007669"/>
    <property type="project" value="TreeGrafter"/>
</dbReference>
<dbReference type="InterPro" id="IPR035298">
    <property type="entry name" value="PSMD13"/>
</dbReference>
<dbReference type="GO" id="GO:0008541">
    <property type="term" value="C:proteasome regulatory particle, lid subcomplex"/>
    <property type="evidence" value="ECO:0007669"/>
    <property type="project" value="TreeGrafter"/>
</dbReference>
<dbReference type="GO" id="GO:0005634">
    <property type="term" value="C:nucleus"/>
    <property type="evidence" value="ECO:0007669"/>
    <property type="project" value="TreeGrafter"/>
</dbReference>
<evidence type="ECO:0000313" key="5">
    <source>
        <dbReference type="Proteomes" id="UP000799767"/>
    </source>
</evidence>
<dbReference type="Pfam" id="PF22037">
    <property type="entry name" value="PSD13_N"/>
    <property type="match status" value="1"/>
</dbReference>
<dbReference type="RefSeq" id="XP_033588066.1">
    <property type="nucleotide sequence ID" value="XM_033734243.1"/>
</dbReference>
<proteinExistence type="inferred from homology"/>
<evidence type="ECO:0000256" key="2">
    <source>
        <dbReference type="ARBA" id="ARBA00022942"/>
    </source>
</evidence>
<dbReference type="Pfam" id="PF18261">
    <property type="entry name" value="Rpn9_C"/>
    <property type="match status" value="1"/>
</dbReference>
<dbReference type="SUPFAM" id="SSF46785">
    <property type="entry name" value="Winged helix' DNA-binding domain"/>
    <property type="match status" value="1"/>
</dbReference>
<comment type="similarity">
    <text evidence="1">Belongs to the proteasome subunit S11 family.</text>
</comment>
<gene>
    <name evidence="4" type="ORF">BDY17DRAFT_301439</name>
</gene>
<dbReference type="InterPro" id="IPR036390">
    <property type="entry name" value="WH_DNA-bd_sf"/>
</dbReference>
<dbReference type="SMART" id="SM00088">
    <property type="entry name" value="PINT"/>
    <property type="match status" value="1"/>
</dbReference>
<dbReference type="GO" id="GO:0005829">
    <property type="term" value="C:cytosol"/>
    <property type="evidence" value="ECO:0007669"/>
    <property type="project" value="TreeGrafter"/>
</dbReference>
<dbReference type="Pfam" id="PF01399">
    <property type="entry name" value="PCI"/>
    <property type="match status" value="1"/>
</dbReference>
<protein>
    <recommendedName>
        <fullName evidence="3">PCI domain-containing protein</fullName>
    </recommendedName>
</protein>
<evidence type="ECO:0000259" key="3">
    <source>
        <dbReference type="PROSITE" id="PS50250"/>
    </source>
</evidence>
<evidence type="ECO:0000256" key="1">
    <source>
        <dbReference type="ARBA" id="ARBA00006207"/>
    </source>
</evidence>
<dbReference type="PANTHER" id="PTHR10539">
    <property type="entry name" value="26S PROTEASOME NON-ATPASE REGULATORY SUBUNIT 13"/>
    <property type="match status" value="1"/>
</dbReference>
<dbReference type="InterPro" id="IPR054179">
    <property type="entry name" value="PSD13_N"/>
</dbReference>
<dbReference type="PROSITE" id="PS50250">
    <property type="entry name" value="PCI"/>
    <property type="match status" value="1"/>
</dbReference>
<dbReference type="Proteomes" id="UP000799767">
    <property type="component" value="Unassembled WGS sequence"/>
</dbReference>
<dbReference type="GeneID" id="54475245"/>
<dbReference type="OrthoDB" id="1093at2759"/>